<keyword evidence="2" id="KW-1185">Reference proteome</keyword>
<gene>
    <name evidence="1" type="ORF">B0D71_01110</name>
</gene>
<evidence type="ECO:0000313" key="2">
    <source>
        <dbReference type="Proteomes" id="UP000237440"/>
    </source>
</evidence>
<comment type="caution">
    <text evidence="1">The sequence shown here is derived from an EMBL/GenBank/DDBJ whole genome shotgun (WGS) entry which is preliminary data.</text>
</comment>
<accession>A0A2S3VU21</accession>
<dbReference type="Proteomes" id="UP000237440">
    <property type="component" value="Unassembled WGS sequence"/>
</dbReference>
<sequence>MEISKIAEDRIKLLAIKYANDSISAEMIARLEILNSRLIERAPRVSVEQISHLEASIDSIKSVEQSILDRAKRLGLPT</sequence>
<protein>
    <submittedName>
        <fullName evidence="1">Uncharacterized protein</fullName>
    </submittedName>
</protein>
<proteinExistence type="predicted"/>
<reference evidence="2" key="1">
    <citation type="submission" date="2017-02" db="EMBL/GenBank/DDBJ databases">
        <authorList>
            <person name="Furmanczyk E.M."/>
        </authorList>
    </citation>
    <scope>NUCLEOTIDE SEQUENCE [LARGE SCALE GENOMIC DNA]</scope>
    <source>
        <strain evidence="2">AP3_22</strain>
    </source>
</reference>
<name>A0A2S3VU21_9PSED</name>
<dbReference type="EMBL" id="MUJK01000001">
    <property type="protein sequence ID" value="POF43445.1"/>
    <property type="molecule type" value="Genomic_DNA"/>
</dbReference>
<evidence type="ECO:0000313" key="1">
    <source>
        <dbReference type="EMBL" id="POF43445.1"/>
    </source>
</evidence>
<organism evidence="1 2">
    <name type="scientific">Pseudomonas laurylsulfativorans</name>
    <dbReference type="NCBI Taxonomy" id="1943631"/>
    <lineage>
        <taxon>Bacteria</taxon>
        <taxon>Pseudomonadati</taxon>
        <taxon>Pseudomonadota</taxon>
        <taxon>Gammaproteobacteria</taxon>
        <taxon>Pseudomonadales</taxon>
        <taxon>Pseudomonadaceae</taxon>
        <taxon>Pseudomonas</taxon>
    </lineage>
</organism>
<dbReference type="AlphaFoldDB" id="A0A2S3VU21"/>